<evidence type="ECO:0000256" key="1">
    <source>
        <dbReference type="SAM" id="MobiDB-lite"/>
    </source>
</evidence>
<gene>
    <name evidence="4" type="ORF">HHI36_011391</name>
</gene>
<feature type="chain" id="PRO_5044824811" evidence="3">
    <location>
        <begin position="21"/>
        <end position="766"/>
    </location>
</feature>
<keyword evidence="3" id="KW-0732">Signal</keyword>
<dbReference type="Proteomes" id="UP001516400">
    <property type="component" value="Unassembled WGS sequence"/>
</dbReference>
<feature type="signal peptide" evidence="3">
    <location>
        <begin position="1"/>
        <end position="20"/>
    </location>
</feature>
<evidence type="ECO:0000256" key="2">
    <source>
        <dbReference type="SAM" id="Phobius"/>
    </source>
</evidence>
<feature type="region of interest" description="Disordered" evidence="1">
    <location>
        <begin position="506"/>
        <end position="559"/>
    </location>
</feature>
<keyword evidence="2" id="KW-0472">Membrane</keyword>
<evidence type="ECO:0000313" key="5">
    <source>
        <dbReference type="Proteomes" id="UP001516400"/>
    </source>
</evidence>
<accession>A0ABD2MLJ3</accession>
<sequence>MTSARLRDIVFLMTIVTTLSVPQDFTTSRYNEESLHDTHYINPINYSQVPQIPNKETTEFPLKYKINLSENIRSSKAPKNDEFFSVELSKVTEINNLTQESRKFKNKGSELYSNFIRNKVEDSKDSKKNVKNKFSDGSLKKNGIIPNNNTKIYTNFIKNTFRDTHTLKPINSNISIIKMSSSGKLTGNVNVSNLSQKFVSKNVTSNLKHGVHKLNSKNPNNFQIKVQRVTTIPPKRPMIISIKPIVLKMTKVPITSKKSPTKKTQRITSTHGWISKIKSTTIPPPTPTKKTSTYSFGWPNNNIQNKKDFNRYKNYTDMNLSSMGFSKNNSNIRTTTSKPKPNKLKYIVKPGQKPTLQEIKQNWYEAGVPYPNPMPEISSNSPPFSLADVSSLPTPLETSEDDSESIQVDAAEQNPISNVVSNFNLLMDPSNTKDASGVDDTGCPTIHISSSVLNPQQREGCSDLNLVINSHFHQNTVSDRTPSIDTYDANNQEDTVDIEAVEEEVPQADIGSPQSDIGAPLADGGFTQSDGGVPGGSSGGTGGNGASGGSGGNGGDGDGGGLQWPDLKNILYTIDWVGEKLHPLFDLLRNPYLYIIPAVIFFLMGFILIIALFPWWVPLLFLYVGVKSKQKPHILYHNHVQKVVHHPDGWFWNHQTKSWENVQDYLHKKRIDQVNLSHIPQAIDHFGKKYGYDTVTRRKKNRSLQYGDINERTANQVMEVRKDSEPLVLDTRTPPKIKLHGKRKINYRLMKNIHMPESPYQSMKIR</sequence>
<organism evidence="4 5">
    <name type="scientific">Cryptolaemus montrouzieri</name>
    <dbReference type="NCBI Taxonomy" id="559131"/>
    <lineage>
        <taxon>Eukaryota</taxon>
        <taxon>Metazoa</taxon>
        <taxon>Ecdysozoa</taxon>
        <taxon>Arthropoda</taxon>
        <taxon>Hexapoda</taxon>
        <taxon>Insecta</taxon>
        <taxon>Pterygota</taxon>
        <taxon>Neoptera</taxon>
        <taxon>Endopterygota</taxon>
        <taxon>Coleoptera</taxon>
        <taxon>Polyphaga</taxon>
        <taxon>Cucujiformia</taxon>
        <taxon>Coccinelloidea</taxon>
        <taxon>Coccinellidae</taxon>
        <taxon>Scymninae</taxon>
        <taxon>Scymnini</taxon>
        <taxon>Cryptolaemus</taxon>
    </lineage>
</organism>
<dbReference type="AlphaFoldDB" id="A0ABD2MLJ3"/>
<name>A0ABD2MLJ3_9CUCU</name>
<dbReference type="EMBL" id="JABFTP020000001">
    <property type="protein sequence ID" value="KAL3267258.1"/>
    <property type="molecule type" value="Genomic_DNA"/>
</dbReference>
<feature type="region of interest" description="Disordered" evidence="1">
    <location>
        <begin position="374"/>
        <end position="404"/>
    </location>
</feature>
<evidence type="ECO:0000256" key="3">
    <source>
        <dbReference type="SAM" id="SignalP"/>
    </source>
</evidence>
<feature type="transmembrane region" description="Helical" evidence="2">
    <location>
        <begin position="592"/>
        <end position="624"/>
    </location>
</feature>
<proteinExistence type="predicted"/>
<feature type="compositionally biased region" description="Gly residues" evidence="1">
    <location>
        <begin position="532"/>
        <end position="559"/>
    </location>
</feature>
<keyword evidence="5" id="KW-1185">Reference proteome</keyword>
<keyword evidence="2" id="KW-0812">Transmembrane</keyword>
<comment type="caution">
    <text evidence="4">The sequence shown here is derived from an EMBL/GenBank/DDBJ whole genome shotgun (WGS) entry which is preliminary data.</text>
</comment>
<protein>
    <submittedName>
        <fullName evidence="4">Uncharacterized protein</fullName>
    </submittedName>
</protein>
<keyword evidence="2" id="KW-1133">Transmembrane helix</keyword>
<reference evidence="4 5" key="1">
    <citation type="journal article" date="2021" name="BMC Biol.">
        <title>Horizontally acquired antibacterial genes associated with adaptive radiation of ladybird beetles.</title>
        <authorList>
            <person name="Li H.S."/>
            <person name="Tang X.F."/>
            <person name="Huang Y.H."/>
            <person name="Xu Z.Y."/>
            <person name="Chen M.L."/>
            <person name="Du X.Y."/>
            <person name="Qiu B.Y."/>
            <person name="Chen P.T."/>
            <person name="Zhang W."/>
            <person name="Slipinski A."/>
            <person name="Escalona H.E."/>
            <person name="Waterhouse R.M."/>
            <person name="Zwick A."/>
            <person name="Pang H."/>
        </authorList>
    </citation>
    <scope>NUCLEOTIDE SEQUENCE [LARGE SCALE GENOMIC DNA]</scope>
    <source>
        <strain evidence="4">SYSU2018</strain>
    </source>
</reference>
<feature type="region of interest" description="Disordered" evidence="1">
    <location>
        <begin position="277"/>
        <end position="299"/>
    </location>
</feature>
<evidence type="ECO:0000313" key="4">
    <source>
        <dbReference type="EMBL" id="KAL3267258.1"/>
    </source>
</evidence>